<dbReference type="HOGENOM" id="CLU_147162_4_2_10"/>
<dbReference type="RefSeq" id="WP_012924782.1">
    <property type="nucleotide sequence ID" value="NC_013730.1"/>
</dbReference>
<dbReference type="AlphaFoldDB" id="D2QCB9"/>
<name>D2QCB9_SPILD</name>
<keyword evidence="1" id="KW-1277">Toxin-antitoxin system</keyword>
<evidence type="ECO:0000256" key="1">
    <source>
        <dbReference type="ARBA" id="ARBA00022649"/>
    </source>
</evidence>
<dbReference type="KEGG" id="sli:Slin_0164"/>
<dbReference type="eggNOG" id="COG3668">
    <property type="taxonomic scope" value="Bacteria"/>
</dbReference>
<dbReference type="Pfam" id="PF05016">
    <property type="entry name" value="ParE_toxin"/>
    <property type="match status" value="1"/>
</dbReference>
<reference evidence="2 3" key="1">
    <citation type="journal article" date="2010" name="Stand. Genomic Sci.">
        <title>Complete genome sequence of Spirosoma linguale type strain (1).</title>
        <authorList>
            <person name="Lail K."/>
            <person name="Sikorski J."/>
            <person name="Saunders E."/>
            <person name="Lapidus A."/>
            <person name="Glavina Del Rio T."/>
            <person name="Copeland A."/>
            <person name="Tice H."/>
            <person name="Cheng J.-F."/>
            <person name="Lucas S."/>
            <person name="Nolan M."/>
            <person name="Bruce D."/>
            <person name="Goodwin L."/>
            <person name="Pitluck S."/>
            <person name="Ivanova N."/>
            <person name="Mavromatis K."/>
            <person name="Ovchinnikova G."/>
            <person name="Pati A."/>
            <person name="Chen A."/>
            <person name="Palaniappan K."/>
            <person name="Land M."/>
            <person name="Hauser L."/>
            <person name="Chang Y.-J."/>
            <person name="Jeffries C.D."/>
            <person name="Chain P."/>
            <person name="Brettin T."/>
            <person name="Detter J.C."/>
            <person name="Schuetze A."/>
            <person name="Rohde M."/>
            <person name="Tindall B.J."/>
            <person name="Goeker M."/>
            <person name="Bristow J."/>
            <person name="Eisen J.A."/>
            <person name="Markowitz V."/>
            <person name="Hugenholtz P."/>
            <person name="Kyrpides N.C."/>
            <person name="Klenk H.-P."/>
            <person name="Chen F."/>
        </authorList>
    </citation>
    <scope>NUCLEOTIDE SEQUENCE [LARGE SCALE GENOMIC DNA]</scope>
    <source>
        <strain evidence="3">ATCC 33905 / DSM 74 / LMG 10896 / Claus 1</strain>
    </source>
</reference>
<dbReference type="Gene3D" id="3.30.2310.20">
    <property type="entry name" value="RelE-like"/>
    <property type="match status" value="1"/>
</dbReference>
<dbReference type="STRING" id="504472.Slin_0164"/>
<keyword evidence="3" id="KW-1185">Reference proteome</keyword>
<gene>
    <name evidence="2" type="ordered locus">Slin_0164</name>
</gene>
<dbReference type="EMBL" id="CP001769">
    <property type="protein sequence ID" value="ADB36230.1"/>
    <property type="molecule type" value="Genomic_DNA"/>
</dbReference>
<evidence type="ECO:0000313" key="3">
    <source>
        <dbReference type="Proteomes" id="UP000002028"/>
    </source>
</evidence>
<accession>D2QCB9</accession>
<sequence length="95" mass="11305">MATTIIWMPRAKEHLNKVLNDLYEISPTSSETWTDELDKKLALLGDFPEMGRLVPRHELYFYREILVGRYRVKYVFLIDTIYLVSIRHQASNMKD</sequence>
<proteinExistence type="predicted"/>
<dbReference type="InterPro" id="IPR035093">
    <property type="entry name" value="RelE/ParE_toxin_dom_sf"/>
</dbReference>
<dbReference type="Proteomes" id="UP000002028">
    <property type="component" value="Chromosome"/>
</dbReference>
<dbReference type="InterPro" id="IPR007712">
    <property type="entry name" value="RelE/ParE_toxin"/>
</dbReference>
<protein>
    <submittedName>
        <fullName evidence="2">Plasmid stabilization system</fullName>
    </submittedName>
</protein>
<evidence type="ECO:0000313" key="2">
    <source>
        <dbReference type="EMBL" id="ADB36230.1"/>
    </source>
</evidence>
<organism evidence="2 3">
    <name type="scientific">Spirosoma linguale (strain ATCC 33905 / DSM 74 / LMG 10896 / Claus 1)</name>
    <dbReference type="NCBI Taxonomy" id="504472"/>
    <lineage>
        <taxon>Bacteria</taxon>
        <taxon>Pseudomonadati</taxon>
        <taxon>Bacteroidota</taxon>
        <taxon>Cytophagia</taxon>
        <taxon>Cytophagales</taxon>
        <taxon>Cytophagaceae</taxon>
        <taxon>Spirosoma</taxon>
    </lineage>
</organism>